<dbReference type="CDD" id="cd13868">
    <property type="entry name" value="CuRO_2_CotA_like"/>
    <property type="match status" value="1"/>
</dbReference>
<gene>
    <name evidence="4" type="ORF">JM949_22020</name>
</gene>
<comment type="caution">
    <text evidence="4">The sequence shown here is derived from an EMBL/GenBank/DDBJ whole genome shotgun (WGS) entry which is preliminary data.</text>
</comment>
<dbReference type="Proteomes" id="UP000622245">
    <property type="component" value="Unassembled WGS sequence"/>
</dbReference>
<feature type="domain" description="Plastocyanin-like" evidence="3">
    <location>
        <begin position="573"/>
        <end position="668"/>
    </location>
</feature>
<dbReference type="PANTHER" id="PTHR48267:SF1">
    <property type="entry name" value="BILIRUBIN OXIDASE"/>
    <property type="match status" value="1"/>
</dbReference>
<dbReference type="InterPro" id="IPR045087">
    <property type="entry name" value="Cu-oxidase_fam"/>
</dbReference>
<proteinExistence type="inferred from homology"/>
<keyword evidence="5" id="KW-1185">Reference proteome</keyword>
<name>A0ABS1YKH8_9ACTN</name>
<evidence type="ECO:0000259" key="3">
    <source>
        <dbReference type="Pfam" id="PF07731"/>
    </source>
</evidence>
<dbReference type="InterPro" id="IPR011706">
    <property type="entry name" value="Cu-oxidase_C"/>
</dbReference>
<dbReference type="CDD" id="cd13844">
    <property type="entry name" value="CuRO_1_BOD_CotA_like"/>
    <property type="match status" value="1"/>
</dbReference>
<feature type="compositionally biased region" description="Gly residues" evidence="2">
    <location>
        <begin position="668"/>
        <end position="680"/>
    </location>
</feature>
<dbReference type="Gene3D" id="2.60.40.420">
    <property type="entry name" value="Cupredoxins - blue copper proteins"/>
    <property type="match status" value="3"/>
</dbReference>
<evidence type="ECO:0000256" key="2">
    <source>
        <dbReference type="SAM" id="MobiDB-lite"/>
    </source>
</evidence>
<dbReference type="InterPro" id="IPR008972">
    <property type="entry name" value="Cupredoxin"/>
</dbReference>
<accession>A0ABS1YKH8</accession>
<dbReference type="EMBL" id="JAEVHL010000126">
    <property type="protein sequence ID" value="MBM0277857.1"/>
    <property type="molecule type" value="Genomic_DNA"/>
</dbReference>
<dbReference type="SUPFAM" id="SSF49503">
    <property type="entry name" value="Cupredoxins"/>
    <property type="match status" value="3"/>
</dbReference>
<comment type="similarity">
    <text evidence="1">Belongs to the multicopper oxidase family.</text>
</comment>
<dbReference type="PANTHER" id="PTHR48267">
    <property type="entry name" value="CUPREDOXIN SUPERFAMILY PROTEIN"/>
    <property type="match status" value="1"/>
</dbReference>
<organism evidence="4 5">
    <name type="scientific">Micromonospora tarensis</name>
    <dbReference type="NCBI Taxonomy" id="2806100"/>
    <lineage>
        <taxon>Bacteria</taxon>
        <taxon>Bacillati</taxon>
        <taxon>Actinomycetota</taxon>
        <taxon>Actinomycetes</taxon>
        <taxon>Micromonosporales</taxon>
        <taxon>Micromonosporaceae</taxon>
        <taxon>Micromonospora</taxon>
    </lineage>
</organism>
<feature type="region of interest" description="Disordered" evidence="2">
    <location>
        <begin position="667"/>
        <end position="694"/>
    </location>
</feature>
<evidence type="ECO:0000313" key="5">
    <source>
        <dbReference type="Proteomes" id="UP000622245"/>
    </source>
</evidence>
<feature type="compositionally biased region" description="Low complexity" evidence="2">
    <location>
        <begin position="681"/>
        <end position="694"/>
    </location>
</feature>
<evidence type="ECO:0000256" key="1">
    <source>
        <dbReference type="ARBA" id="ARBA00010609"/>
    </source>
</evidence>
<dbReference type="Pfam" id="PF07731">
    <property type="entry name" value="Cu-oxidase_2"/>
    <property type="match status" value="1"/>
</dbReference>
<reference evidence="4 5" key="1">
    <citation type="submission" date="2021-01" db="EMBL/GenBank/DDBJ databases">
        <title>Draft genome sequence of Micromonospora sp. strain STR1s_6.</title>
        <authorList>
            <person name="Karlyshev A."/>
            <person name="Jawad R."/>
        </authorList>
    </citation>
    <scope>NUCLEOTIDE SEQUENCE [LARGE SCALE GENOMIC DNA]</scope>
    <source>
        <strain evidence="4 5">STR1S-6</strain>
    </source>
</reference>
<evidence type="ECO:0000313" key="4">
    <source>
        <dbReference type="EMBL" id="MBM0277857.1"/>
    </source>
</evidence>
<protein>
    <submittedName>
        <fullName evidence="4">Multicopper oxidase domain-containing protein</fullName>
    </submittedName>
</protein>
<sequence>MPTPYVAIVPLLGVFCQLSAVRSSANPILISRWCGAIWEVRHGHQNVGLLAAGATGGAAAVIPAGWAASGAALAATAPLDARDIPKYVTALRIPPAMPTVATDAERDTYEIAVRQFRQQVLPPAWPRTTVWGYGSTAHPGSFGYPAPTIMARVGRPVRVTWINQLVDGRGDYLPHLLPVDPTLHWANPAGGIEHRDRHGRWDGSRQGYRGPVPQVVHLHGGHSTQESDGHSEAWYLPVARDLPPDFAVSGSAYREFRSRFAERSGLRWTPGSATFEYANDQRSCTLWYHDHALGLTRENVYAGPAGFYLLGGGDELPDEVLPGPAPARDDPPNASHHDIPLLIQDRSFTADGDLRYPERYSAGGDGPPVWVPGFSGSTMVVNGRTWPTLTVRRRRYRFRLLNGCNSRFLMLSVAANATARPARPVLPVWQIGSDGGFLPEPVPHERVTIGPAQRVDAIVDFTDVPAGTELYLVNEGPDGMYGGGRPGVDFPPADPQTTGQVLRFVVTEATGADPSVPPEQLRLPSHPRLGATQRVRRLSLNERSSHGSTVMLLGVLDERGRGLPLRWSDPVTEQPTLGETEVWEVRNFTRHVHPVHLHQVQFELVGRGHSGRVRPDPGERGWMDTVLAYPWEVTRIKARFDLPGRYAWHCHLLEHEDNEMMRPLSVLPGGGAEAGDGGPPAGSDGTATASTDAS</sequence>